<dbReference type="PROSITE" id="PS50157">
    <property type="entry name" value="ZINC_FINGER_C2H2_2"/>
    <property type="match status" value="8"/>
</dbReference>
<dbReference type="FunFam" id="3.30.160.60:FF:000150">
    <property type="entry name" value="Mds1 and evi1 complex locus protein"/>
    <property type="match status" value="1"/>
</dbReference>
<dbReference type="GO" id="GO:0006355">
    <property type="term" value="P:regulation of DNA-templated transcription"/>
    <property type="evidence" value="ECO:0007669"/>
    <property type="project" value="UniProtKB-ARBA"/>
</dbReference>
<feature type="region of interest" description="Disordered" evidence="11">
    <location>
        <begin position="692"/>
        <end position="782"/>
    </location>
</feature>
<dbReference type="FunFam" id="3.30.160.60:FF:000159">
    <property type="entry name" value="Mds1 and evi1 complex locus protein"/>
    <property type="match status" value="1"/>
</dbReference>
<feature type="region of interest" description="Disordered" evidence="11">
    <location>
        <begin position="637"/>
        <end position="666"/>
    </location>
</feature>
<keyword evidence="7" id="KW-0238">DNA-binding</keyword>
<dbReference type="PANTHER" id="PTHR16515:SF57">
    <property type="entry name" value="ZINC FINGER PROTEIN 154-LIKE"/>
    <property type="match status" value="1"/>
</dbReference>
<dbReference type="FunFam" id="3.30.160.60:FF:000112">
    <property type="entry name" value="Mds1 and evi1 complex locus protein"/>
    <property type="match status" value="1"/>
</dbReference>
<dbReference type="SMART" id="SM00355">
    <property type="entry name" value="ZnF_C2H2"/>
    <property type="match status" value="8"/>
</dbReference>
<dbReference type="GO" id="GO:0003677">
    <property type="term" value="F:DNA binding"/>
    <property type="evidence" value="ECO:0007669"/>
    <property type="project" value="UniProtKB-KW"/>
</dbReference>
<feature type="compositionally biased region" description="Polar residues" evidence="11">
    <location>
        <begin position="304"/>
        <end position="315"/>
    </location>
</feature>
<feature type="compositionally biased region" description="Polar residues" evidence="11">
    <location>
        <begin position="750"/>
        <end position="782"/>
    </location>
</feature>
<feature type="compositionally biased region" description="Acidic residues" evidence="11">
    <location>
        <begin position="711"/>
        <end position="726"/>
    </location>
</feature>
<keyword evidence="3" id="KW-0677">Repeat</keyword>
<organism evidence="13 14">
    <name type="scientific">Leptotrombidium deliense</name>
    <dbReference type="NCBI Taxonomy" id="299467"/>
    <lineage>
        <taxon>Eukaryota</taxon>
        <taxon>Metazoa</taxon>
        <taxon>Ecdysozoa</taxon>
        <taxon>Arthropoda</taxon>
        <taxon>Chelicerata</taxon>
        <taxon>Arachnida</taxon>
        <taxon>Acari</taxon>
        <taxon>Acariformes</taxon>
        <taxon>Trombidiformes</taxon>
        <taxon>Prostigmata</taxon>
        <taxon>Anystina</taxon>
        <taxon>Parasitengona</taxon>
        <taxon>Trombiculoidea</taxon>
        <taxon>Trombiculidae</taxon>
        <taxon>Leptotrombidium</taxon>
    </lineage>
</organism>
<evidence type="ECO:0000256" key="5">
    <source>
        <dbReference type="ARBA" id="ARBA00022833"/>
    </source>
</evidence>
<protein>
    <submittedName>
        <fullName evidence="13">MDS1 and EVI1 complex locus protein EVI1-A-like protein</fullName>
    </submittedName>
</protein>
<dbReference type="PANTHER" id="PTHR16515">
    <property type="entry name" value="PR DOMAIN ZINC FINGER PROTEIN"/>
    <property type="match status" value="1"/>
</dbReference>
<dbReference type="FunFam" id="3.30.160.60:FF:000929">
    <property type="entry name" value="Uncharacterized protein, isoform B"/>
    <property type="match status" value="1"/>
</dbReference>
<dbReference type="VEuPathDB" id="VectorBase:LDEU000068"/>
<feature type="region of interest" description="Disordered" evidence="11">
    <location>
        <begin position="807"/>
        <end position="840"/>
    </location>
</feature>
<feature type="compositionally biased region" description="Low complexity" evidence="11">
    <location>
        <begin position="258"/>
        <end position="274"/>
    </location>
</feature>
<dbReference type="InterPro" id="IPR050331">
    <property type="entry name" value="Zinc_finger"/>
</dbReference>
<dbReference type="Gene3D" id="3.30.160.60">
    <property type="entry name" value="Classic Zinc Finger"/>
    <property type="match status" value="7"/>
</dbReference>
<evidence type="ECO:0000256" key="2">
    <source>
        <dbReference type="ARBA" id="ARBA00022723"/>
    </source>
</evidence>
<feature type="domain" description="C2H2-type" evidence="12">
    <location>
        <begin position="55"/>
        <end position="83"/>
    </location>
</feature>
<dbReference type="GO" id="GO:0005634">
    <property type="term" value="C:nucleus"/>
    <property type="evidence" value="ECO:0007669"/>
    <property type="project" value="UniProtKB-SubCell"/>
</dbReference>
<evidence type="ECO:0000313" key="14">
    <source>
        <dbReference type="Proteomes" id="UP000288716"/>
    </source>
</evidence>
<proteinExistence type="predicted"/>
<feature type="domain" description="C2H2-type" evidence="12">
    <location>
        <begin position="27"/>
        <end position="54"/>
    </location>
</feature>
<dbReference type="InterPro" id="IPR013087">
    <property type="entry name" value="Znf_C2H2_type"/>
</dbReference>
<name>A0A443SWQ9_9ACAR</name>
<keyword evidence="14" id="KW-1185">Reference proteome</keyword>
<dbReference type="Proteomes" id="UP000288716">
    <property type="component" value="Unassembled WGS sequence"/>
</dbReference>
<evidence type="ECO:0000256" key="3">
    <source>
        <dbReference type="ARBA" id="ARBA00022737"/>
    </source>
</evidence>
<feature type="compositionally biased region" description="Basic and acidic residues" evidence="11">
    <location>
        <begin position="650"/>
        <end position="664"/>
    </location>
</feature>
<dbReference type="FunFam" id="3.30.160.60:FF:000126">
    <property type="entry name" value="Mds1 and evi1 complex locus protein"/>
    <property type="match status" value="1"/>
</dbReference>
<feature type="non-terminal residue" evidence="13">
    <location>
        <position position="1"/>
    </location>
</feature>
<evidence type="ECO:0000259" key="12">
    <source>
        <dbReference type="PROSITE" id="PS50157"/>
    </source>
</evidence>
<comment type="caution">
    <text evidence="13">The sequence shown here is derived from an EMBL/GenBank/DDBJ whole genome shotgun (WGS) entry which is preliminary data.</text>
</comment>
<feature type="region of interest" description="Disordered" evidence="11">
    <location>
        <begin position="255"/>
        <end position="319"/>
    </location>
</feature>
<feature type="compositionally biased region" description="Basic and acidic residues" evidence="11">
    <location>
        <begin position="807"/>
        <end position="823"/>
    </location>
</feature>
<keyword evidence="2" id="KW-0479">Metal-binding</keyword>
<accession>A0A443SWQ9</accession>
<keyword evidence="8" id="KW-0804">Transcription</keyword>
<dbReference type="AlphaFoldDB" id="A0A443SWQ9"/>
<feature type="domain" description="C2H2-type" evidence="12">
    <location>
        <begin position="112"/>
        <end position="139"/>
    </location>
</feature>
<sequence length="840" mass="94295">LTIFLIDRLNEHISAEHSEQSDGDREFKCDQCPKEFLWKSNLTRHQVAHDDNRRYTCDSCKKVFTDPSNLQRHIRSQHIGARSHACPECGKTFATSSGLKQHTHIHSSVKPFRCEVCLKAYTQFSNLCRHKRMHVNCRQNIKCKKCGNSFTTAASLSKHKKFCEGNNSIGRYSRNEVLTNTCSDVATPDLLKETCRSKTAPGILNLKSPTSPIAGQNPFLLYPRAGFPFYPSPIFGFSNIFPNVQINSCLSENSVGANSLTSPNSSNSLPSNTSEAEVRSESGDSSSDKNSLFDEEPQALKTDSMASNRTTSPKQGSVCPEAVIASNGYLKYPQLSSHRNEAPFDLSRSNKSNRISMLSVEESPEFKSRVNENFEEPLDLRVTRKRPHNQHHTHHHNNHHENAHSHSLPLANDFNIGKQLSLFAEKSHSDIRHENINAALVNNKVEHFPRPFSPSKLPMYPRPIHPLLLESMYRMQMDAVNKPPSAPAFSMFADHQRFLPAFPPRYPPSLLNPAMIGNPTAAAAAAATFDLMRAHMQDKIGKSAVVQEMISPQMIKSKERYTCKFCGKVFPRSANLTRHLRTHTGEQPYKCKYCERSFSISSNLQRHVRNIHNKEKPFKCPLCDRCFGQQTNLDRHLKKHESDGPTILDDSPKRMQDNDEKDNGDTYFNEIRSFMGKVTAEHRALESAKLMAPPGYIPDKKNLNSPFNGTNDEETGHEEESSDLEDNVTPSKKSRLNSDSSSNVEDDAASVTSFADSVSVASDNETVAPSNSYRQNSKNGNFNGELNLARYTRPDISSVVACLSKKAEQKQKMNGHEERKNEVNSKTVKTKSSNGNGQQQ</sequence>
<evidence type="ECO:0000256" key="9">
    <source>
        <dbReference type="ARBA" id="ARBA00023242"/>
    </source>
</evidence>
<dbReference type="Pfam" id="PF00096">
    <property type="entry name" value="zf-C2H2"/>
    <property type="match status" value="7"/>
</dbReference>
<feature type="non-terminal residue" evidence="13">
    <location>
        <position position="840"/>
    </location>
</feature>
<dbReference type="GO" id="GO:0008270">
    <property type="term" value="F:zinc ion binding"/>
    <property type="evidence" value="ECO:0007669"/>
    <property type="project" value="UniProtKB-KW"/>
</dbReference>
<feature type="domain" description="C2H2-type" evidence="12">
    <location>
        <begin position="618"/>
        <end position="645"/>
    </location>
</feature>
<evidence type="ECO:0000313" key="13">
    <source>
        <dbReference type="EMBL" id="RWS31972.1"/>
    </source>
</evidence>
<gene>
    <name evidence="13" type="ORF">B4U80_09816</name>
</gene>
<dbReference type="OrthoDB" id="9368434at2759"/>
<dbReference type="SUPFAM" id="SSF57667">
    <property type="entry name" value="beta-beta-alpha zinc fingers"/>
    <property type="match status" value="4"/>
</dbReference>
<evidence type="ECO:0000256" key="6">
    <source>
        <dbReference type="ARBA" id="ARBA00023015"/>
    </source>
</evidence>
<dbReference type="STRING" id="299467.A0A443SWQ9"/>
<evidence type="ECO:0000256" key="8">
    <source>
        <dbReference type="ARBA" id="ARBA00023163"/>
    </source>
</evidence>
<dbReference type="EMBL" id="NCKV01000010">
    <property type="protein sequence ID" value="RWS31972.1"/>
    <property type="molecule type" value="Genomic_DNA"/>
</dbReference>
<feature type="domain" description="C2H2-type" evidence="12">
    <location>
        <begin position="589"/>
        <end position="617"/>
    </location>
</feature>
<dbReference type="FunFam" id="3.30.160.60:FF:000671">
    <property type="entry name" value="Zinc finger protein 26"/>
    <property type="match status" value="1"/>
</dbReference>
<evidence type="ECO:0000256" key="10">
    <source>
        <dbReference type="PROSITE-ProRule" id="PRU00042"/>
    </source>
</evidence>
<keyword evidence="6" id="KW-0805">Transcription regulation</keyword>
<keyword evidence="5" id="KW-0862">Zinc</keyword>
<feature type="domain" description="C2H2-type" evidence="12">
    <location>
        <begin position="141"/>
        <end position="168"/>
    </location>
</feature>
<evidence type="ECO:0000256" key="1">
    <source>
        <dbReference type="ARBA" id="ARBA00004123"/>
    </source>
</evidence>
<keyword evidence="4 10" id="KW-0863">Zinc-finger</keyword>
<evidence type="ECO:0000256" key="4">
    <source>
        <dbReference type="ARBA" id="ARBA00022771"/>
    </source>
</evidence>
<dbReference type="PROSITE" id="PS00028">
    <property type="entry name" value="ZINC_FINGER_C2H2_1"/>
    <property type="match status" value="7"/>
</dbReference>
<feature type="domain" description="C2H2-type" evidence="12">
    <location>
        <begin position="84"/>
        <end position="111"/>
    </location>
</feature>
<feature type="compositionally biased region" description="Polar residues" evidence="11">
    <location>
        <begin position="824"/>
        <end position="840"/>
    </location>
</feature>
<keyword evidence="9" id="KW-0539">Nucleus</keyword>
<evidence type="ECO:0000256" key="7">
    <source>
        <dbReference type="ARBA" id="ARBA00023125"/>
    </source>
</evidence>
<feature type="domain" description="C2H2-type" evidence="12">
    <location>
        <begin position="561"/>
        <end position="588"/>
    </location>
</feature>
<comment type="subcellular location">
    <subcellularLocation>
        <location evidence="1">Nucleus</location>
    </subcellularLocation>
</comment>
<evidence type="ECO:0000256" key="11">
    <source>
        <dbReference type="SAM" id="MobiDB-lite"/>
    </source>
</evidence>
<dbReference type="InterPro" id="IPR036236">
    <property type="entry name" value="Znf_C2H2_sf"/>
</dbReference>
<reference evidence="13 14" key="1">
    <citation type="journal article" date="2018" name="Gigascience">
        <title>Genomes of trombidid mites reveal novel predicted allergens and laterally-transferred genes associated with secondary metabolism.</title>
        <authorList>
            <person name="Dong X."/>
            <person name="Chaisiri K."/>
            <person name="Xia D."/>
            <person name="Armstrong S.D."/>
            <person name="Fang Y."/>
            <person name="Donnelly M.J."/>
            <person name="Kadowaki T."/>
            <person name="McGarry J.W."/>
            <person name="Darby A.C."/>
            <person name="Makepeace B.L."/>
        </authorList>
    </citation>
    <scope>NUCLEOTIDE SEQUENCE [LARGE SCALE GENOMIC DNA]</scope>
    <source>
        <strain evidence="13">UoL-UT</strain>
    </source>
</reference>